<evidence type="ECO:0000313" key="2">
    <source>
        <dbReference type="Proteomes" id="UP000199400"/>
    </source>
</evidence>
<reference evidence="2" key="1">
    <citation type="submission" date="2016-10" db="EMBL/GenBank/DDBJ databases">
        <authorList>
            <person name="Varghese N."/>
            <person name="Submissions S."/>
        </authorList>
    </citation>
    <scope>NUCLEOTIDE SEQUENCE [LARGE SCALE GENOMIC DNA]</scope>
    <source>
        <strain evidence="2">ATCC 25963</strain>
    </source>
</reference>
<dbReference type="STRING" id="54.SAMN02745121_06796"/>
<dbReference type="Gene3D" id="3.30.70.1060">
    <property type="entry name" value="Dimeric alpha+beta barrel"/>
    <property type="match status" value="1"/>
</dbReference>
<sequence length="117" mass="12634">MARFLAVYTMKPEDLAAFRSRPKSEQKAIDEVGLKAWEEWDKRNAAAIVATDVMVGKTKRVTKSGIADAQNQIAGFLIVEAADIAAAAALFLDHPHITIFPGDGIDVMPVVTGPPEE</sequence>
<dbReference type="AlphaFoldDB" id="A0A1I2FRI4"/>
<gene>
    <name evidence="1" type="ORF">SAMN02745121_06796</name>
</gene>
<evidence type="ECO:0000313" key="1">
    <source>
        <dbReference type="EMBL" id="SFF08024.1"/>
    </source>
</evidence>
<organism evidence="1 2">
    <name type="scientific">Nannocystis exedens</name>
    <dbReference type="NCBI Taxonomy" id="54"/>
    <lineage>
        <taxon>Bacteria</taxon>
        <taxon>Pseudomonadati</taxon>
        <taxon>Myxococcota</taxon>
        <taxon>Polyangia</taxon>
        <taxon>Nannocystales</taxon>
        <taxon>Nannocystaceae</taxon>
        <taxon>Nannocystis</taxon>
    </lineage>
</organism>
<protein>
    <submittedName>
        <fullName evidence="1">YCII-related domain-containing protein</fullName>
    </submittedName>
</protein>
<accession>A0A1I2FRI4</accession>
<dbReference type="EMBL" id="FOMX01000028">
    <property type="protein sequence ID" value="SFF08024.1"/>
    <property type="molecule type" value="Genomic_DNA"/>
</dbReference>
<dbReference type="InterPro" id="IPR011008">
    <property type="entry name" value="Dimeric_a/b-barrel"/>
</dbReference>
<dbReference type="OrthoDB" id="5294869at2"/>
<dbReference type="RefSeq" id="WP_096331514.1">
    <property type="nucleotide sequence ID" value="NZ_FOMX01000028.1"/>
</dbReference>
<keyword evidence="2" id="KW-1185">Reference proteome</keyword>
<proteinExistence type="predicted"/>
<name>A0A1I2FRI4_9BACT</name>
<dbReference type="SUPFAM" id="SSF54909">
    <property type="entry name" value="Dimeric alpha+beta barrel"/>
    <property type="match status" value="1"/>
</dbReference>
<dbReference type="Proteomes" id="UP000199400">
    <property type="component" value="Unassembled WGS sequence"/>
</dbReference>